<evidence type="ECO:0000313" key="2">
    <source>
        <dbReference type="EMBL" id="KAH3873017.1"/>
    </source>
</evidence>
<proteinExistence type="predicted"/>
<dbReference type="Proteomes" id="UP000828390">
    <property type="component" value="Unassembled WGS sequence"/>
</dbReference>
<reference evidence="2" key="2">
    <citation type="submission" date="2020-11" db="EMBL/GenBank/DDBJ databases">
        <authorList>
            <person name="McCartney M.A."/>
            <person name="Auch B."/>
            <person name="Kono T."/>
            <person name="Mallez S."/>
            <person name="Becker A."/>
            <person name="Gohl D.M."/>
            <person name="Silverstein K.A.T."/>
            <person name="Koren S."/>
            <person name="Bechman K.B."/>
            <person name="Herman A."/>
            <person name="Abrahante J.E."/>
            <person name="Garbe J."/>
        </authorList>
    </citation>
    <scope>NUCLEOTIDE SEQUENCE</scope>
    <source>
        <strain evidence="2">Duluth1</strain>
        <tissue evidence="2">Whole animal</tissue>
    </source>
</reference>
<evidence type="ECO:0000313" key="3">
    <source>
        <dbReference type="Proteomes" id="UP000828390"/>
    </source>
</evidence>
<feature type="coiled-coil region" evidence="1">
    <location>
        <begin position="92"/>
        <end position="182"/>
    </location>
</feature>
<comment type="caution">
    <text evidence="2">The sequence shown here is derived from an EMBL/GenBank/DDBJ whole genome shotgun (WGS) entry which is preliminary data.</text>
</comment>
<dbReference type="SUPFAM" id="SSF57997">
    <property type="entry name" value="Tropomyosin"/>
    <property type="match status" value="1"/>
</dbReference>
<accession>A0A9D4RNN1</accession>
<sequence length="320" mass="36376">MSNQSPEASATAQLTAQLTGVGLPTQAAYGGQYYPPHLQFMTPQNYTYPGYQSTPQYPVTSQTHTDNQSQTPQWAKSLINDIKSIKLSVAKMDEIEKFLNKLNMKVEGLEQNVKSIDAQTKEIESSSQFMNNELEDTRQKVKSTDTDIKSIIKHHKELEEKIQNSKLQADENEQKTNDLEARSMRENLLFYGFHEVLNENCERTVKSIIFEKLRIVENITLDRVHRLDKPSNGKCRPIVAKFHYYQQRELVRTTAITKTNDLTTTGLGIGIQQTKAVLQQGREKNALFNREKSAGTQVKWAGAKLLSRENGSSQLKEVTH</sequence>
<dbReference type="PANTHER" id="PTHR11505">
    <property type="entry name" value="L1 TRANSPOSABLE ELEMENT-RELATED"/>
    <property type="match status" value="1"/>
</dbReference>
<gene>
    <name evidence="2" type="ORF">DPMN_036242</name>
</gene>
<dbReference type="InterPro" id="IPR004244">
    <property type="entry name" value="Transposase_22"/>
</dbReference>
<name>A0A9D4RNN1_DREPO</name>
<keyword evidence="1" id="KW-0175">Coiled coil</keyword>
<reference evidence="2" key="1">
    <citation type="journal article" date="2019" name="bioRxiv">
        <title>The Genome of the Zebra Mussel, Dreissena polymorpha: A Resource for Invasive Species Research.</title>
        <authorList>
            <person name="McCartney M.A."/>
            <person name="Auch B."/>
            <person name="Kono T."/>
            <person name="Mallez S."/>
            <person name="Zhang Y."/>
            <person name="Obille A."/>
            <person name="Becker A."/>
            <person name="Abrahante J.E."/>
            <person name="Garbe J."/>
            <person name="Badalamenti J.P."/>
            <person name="Herman A."/>
            <person name="Mangelson H."/>
            <person name="Liachko I."/>
            <person name="Sullivan S."/>
            <person name="Sone E.D."/>
            <person name="Koren S."/>
            <person name="Silverstein K.A.T."/>
            <person name="Beckman K.B."/>
            <person name="Gohl D.M."/>
        </authorList>
    </citation>
    <scope>NUCLEOTIDE SEQUENCE</scope>
    <source>
        <strain evidence="2">Duluth1</strain>
        <tissue evidence="2">Whole animal</tissue>
    </source>
</reference>
<dbReference type="EMBL" id="JAIWYP010000002">
    <property type="protein sequence ID" value="KAH3873017.1"/>
    <property type="molecule type" value="Genomic_DNA"/>
</dbReference>
<dbReference type="Gene3D" id="1.20.5.340">
    <property type="match status" value="1"/>
</dbReference>
<protein>
    <submittedName>
        <fullName evidence="2">Uncharacterized protein</fullName>
    </submittedName>
</protein>
<dbReference type="Gene3D" id="3.30.70.1820">
    <property type="entry name" value="L1 transposable element, RRM domain"/>
    <property type="match status" value="1"/>
</dbReference>
<organism evidence="2 3">
    <name type="scientific">Dreissena polymorpha</name>
    <name type="common">Zebra mussel</name>
    <name type="synonym">Mytilus polymorpha</name>
    <dbReference type="NCBI Taxonomy" id="45954"/>
    <lineage>
        <taxon>Eukaryota</taxon>
        <taxon>Metazoa</taxon>
        <taxon>Spiralia</taxon>
        <taxon>Lophotrochozoa</taxon>
        <taxon>Mollusca</taxon>
        <taxon>Bivalvia</taxon>
        <taxon>Autobranchia</taxon>
        <taxon>Heteroconchia</taxon>
        <taxon>Euheterodonta</taxon>
        <taxon>Imparidentia</taxon>
        <taxon>Neoheterodontei</taxon>
        <taxon>Myida</taxon>
        <taxon>Dreissenoidea</taxon>
        <taxon>Dreissenidae</taxon>
        <taxon>Dreissena</taxon>
    </lineage>
</organism>
<evidence type="ECO:0000256" key="1">
    <source>
        <dbReference type="SAM" id="Coils"/>
    </source>
</evidence>
<dbReference type="AlphaFoldDB" id="A0A9D4RNN1"/>
<keyword evidence="3" id="KW-1185">Reference proteome</keyword>